<evidence type="ECO:0000313" key="2">
    <source>
        <dbReference type="Proteomes" id="UP001732700"/>
    </source>
</evidence>
<accession>A0ACD6AHT5</accession>
<sequence>MANAPAWTWHPTTTKCSSIYISGRRYKFATHHRLSASHARPVPLILASQLLAVHLMDLEMERMLGCQIPAFGVWNYCSDLPITQYFDLAMQQRLLKRGSRRHRHRRCCTGASEEEDRHGSHGERRLVLFSPSPRKPAQIKVIRREVDEQSNVDGGGLLQEVEGGKGVGVVDTAVKRMAASGAVDEDLYKVPRPLIYQKPRKMRKVVWSLWIGCLGLDCIA</sequence>
<protein>
    <submittedName>
        <fullName evidence="1">Uncharacterized protein</fullName>
    </submittedName>
</protein>
<name>A0ACD6AHT5_AVESA</name>
<keyword evidence="2" id="KW-1185">Reference proteome</keyword>
<reference evidence="1" key="2">
    <citation type="submission" date="2025-09" db="UniProtKB">
        <authorList>
            <consortium name="EnsemblPlants"/>
        </authorList>
    </citation>
    <scope>IDENTIFICATION</scope>
</reference>
<dbReference type="EnsemblPlants" id="AVESA.00010b.r2.7DG1362600.1">
    <property type="protein sequence ID" value="AVESA.00010b.r2.7DG1362600.1.CDS"/>
    <property type="gene ID" value="AVESA.00010b.r2.7DG1362600"/>
</dbReference>
<evidence type="ECO:0000313" key="1">
    <source>
        <dbReference type="EnsemblPlants" id="AVESA.00010b.r2.7DG1362600.1.CDS"/>
    </source>
</evidence>
<reference evidence="1" key="1">
    <citation type="submission" date="2021-05" db="EMBL/GenBank/DDBJ databases">
        <authorList>
            <person name="Scholz U."/>
            <person name="Mascher M."/>
            <person name="Fiebig A."/>
        </authorList>
    </citation>
    <scope>NUCLEOTIDE SEQUENCE [LARGE SCALE GENOMIC DNA]</scope>
</reference>
<organism evidence="1 2">
    <name type="scientific">Avena sativa</name>
    <name type="common">Oat</name>
    <dbReference type="NCBI Taxonomy" id="4498"/>
    <lineage>
        <taxon>Eukaryota</taxon>
        <taxon>Viridiplantae</taxon>
        <taxon>Streptophyta</taxon>
        <taxon>Embryophyta</taxon>
        <taxon>Tracheophyta</taxon>
        <taxon>Spermatophyta</taxon>
        <taxon>Magnoliopsida</taxon>
        <taxon>Liliopsida</taxon>
        <taxon>Poales</taxon>
        <taxon>Poaceae</taxon>
        <taxon>BOP clade</taxon>
        <taxon>Pooideae</taxon>
        <taxon>Poodae</taxon>
        <taxon>Poeae</taxon>
        <taxon>Poeae Chloroplast Group 1 (Aveneae type)</taxon>
        <taxon>Aveninae</taxon>
        <taxon>Avena</taxon>
    </lineage>
</organism>
<dbReference type="Proteomes" id="UP001732700">
    <property type="component" value="Chromosome 7D"/>
</dbReference>
<proteinExistence type="predicted"/>